<organism evidence="2 3">
    <name type="scientific">Fervidobacterium thailandense</name>
    <dbReference type="NCBI Taxonomy" id="1008305"/>
    <lineage>
        <taxon>Bacteria</taxon>
        <taxon>Thermotogati</taxon>
        <taxon>Thermotogota</taxon>
        <taxon>Thermotogae</taxon>
        <taxon>Thermotogales</taxon>
        <taxon>Fervidobacteriaceae</taxon>
        <taxon>Fervidobacterium</taxon>
    </lineage>
</organism>
<dbReference type="Proteomes" id="UP000094570">
    <property type="component" value="Unassembled WGS sequence"/>
</dbReference>
<reference evidence="3" key="1">
    <citation type="submission" date="2016-04" db="EMBL/GenBank/DDBJ databases">
        <title>The genome sequence project of a novel Fervidobacterium isolate from a hot spring in Thailand.</title>
        <authorList>
            <person name="Gonzalez J.M."/>
            <person name="Cuecas A."/>
            <person name="Kanoksilapatham W."/>
        </authorList>
    </citation>
    <scope>NUCLEOTIDE SEQUENCE [LARGE SCALE GENOMIC DNA]</scope>
    <source>
        <strain evidence="3">FC2004</strain>
    </source>
</reference>
<dbReference type="AlphaFoldDB" id="A0A1E3G4S5"/>
<comment type="caution">
    <text evidence="2">The sequence shown here is derived from an EMBL/GenBank/DDBJ whole genome shotgun (WGS) entry which is preliminary data.</text>
</comment>
<evidence type="ECO:0000313" key="3">
    <source>
        <dbReference type="Proteomes" id="UP000094570"/>
    </source>
</evidence>
<dbReference type="InterPro" id="IPR018768">
    <property type="entry name" value="DUF2344"/>
</dbReference>
<dbReference type="Pfam" id="PF10105">
    <property type="entry name" value="DUF2344"/>
    <property type="match status" value="1"/>
</dbReference>
<evidence type="ECO:0000259" key="1">
    <source>
        <dbReference type="Pfam" id="PF10105"/>
    </source>
</evidence>
<proteinExistence type="predicted"/>
<keyword evidence="3" id="KW-1185">Reference proteome</keyword>
<evidence type="ECO:0000313" key="2">
    <source>
        <dbReference type="EMBL" id="ODN31182.1"/>
    </source>
</evidence>
<protein>
    <recommendedName>
        <fullName evidence="1">DUF2344 domain-containing protein</fullName>
    </recommendedName>
</protein>
<dbReference type="NCBIfam" id="TIGR03936">
    <property type="entry name" value="sam_1_link_chp"/>
    <property type="match status" value="1"/>
</dbReference>
<gene>
    <name evidence="2" type="ORF">A4H02_01820</name>
</gene>
<name>A0A1E3G4S5_9BACT</name>
<dbReference type="OrthoDB" id="9780488at2"/>
<feature type="domain" description="DUF2344" evidence="1">
    <location>
        <begin position="3"/>
        <end position="125"/>
    </location>
</feature>
<dbReference type="EMBL" id="LWAF01000002">
    <property type="protein sequence ID" value="ODN31182.1"/>
    <property type="molecule type" value="Genomic_DNA"/>
</dbReference>
<dbReference type="STRING" id="1008305.A4H02_01820"/>
<accession>A0A1E3G4S5</accession>
<sequence>MVLQFKKTGFLRFLSGIETSNAIVKLLRRANLPMEYSQGFNPQPKVSFLDSAPTGVIDLALFVGVKLREPVPQEFAEFDTETIKRRINDVSLKNLSLERVFVSDIDLNKAATHFEYTLICREKPNLAERLRKHSGKEFVPMEVVEDLQIILKGKLYVVKYKVGRSNLFNPYLVHGVFLAIRRRAFAGGKDLVEVLGESANQLRSDAVGSHNIRRDKA</sequence>